<evidence type="ECO:0000313" key="9">
    <source>
        <dbReference type="Proteomes" id="UP000029964"/>
    </source>
</evidence>
<dbReference type="Proteomes" id="UP000029964">
    <property type="component" value="Unassembled WGS sequence"/>
</dbReference>
<dbReference type="OrthoDB" id="2399539at2759"/>
<reference evidence="9" key="1">
    <citation type="journal article" date="2014" name="Genome Announc.">
        <title>Genome sequence and annotation of Acremonium chrysogenum, producer of the beta-lactam antibiotic cephalosporin C.</title>
        <authorList>
            <person name="Terfehr D."/>
            <person name="Dahlmann T.A."/>
            <person name="Specht T."/>
            <person name="Zadra I."/>
            <person name="Kuernsteiner H."/>
            <person name="Kueck U."/>
        </authorList>
    </citation>
    <scope>NUCLEOTIDE SEQUENCE [LARGE SCALE GENOMIC DNA]</scope>
    <source>
        <strain evidence="9">ATCC 11550 / CBS 779.69 / DSM 880 / IAM 14645 / JCM 23072 / IMI 49137</strain>
    </source>
</reference>
<dbReference type="GO" id="GO:0000981">
    <property type="term" value="F:DNA-binding transcription factor activity, RNA polymerase II-specific"/>
    <property type="evidence" value="ECO:0007669"/>
    <property type="project" value="InterPro"/>
</dbReference>
<dbReference type="InterPro" id="IPR050815">
    <property type="entry name" value="TF_fung"/>
</dbReference>
<dbReference type="AlphaFoldDB" id="A0A086T026"/>
<dbReference type="GO" id="GO:0005634">
    <property type="term" value="C:nucleus"/>
    <property type="evidence" value="ECO:0007669"/>
    <property type="project" value="UniProtKB-SubCell"/>
</dbReference>
<dbReference type="InterPro" id="IPR007219">
    <property type="entry name" value="XnlR_reg_dom"/>
</dbReference>
<sequence length="756" mass="84461">MDIVDFNHQQHHGAVLDQHVNHQEFSASSASRGTSNGPTPSPRPIIRRRAPIACRRCRRMRSKCVHDNARPPCTACGEAGLGEEDCIFPVRGQPDDDRQYRHPRIRASKQVNKKDTARNRRSALGSRLDSHSSAPVDEWEDLPPLSEIIDAVNRFTRHYFQLGFIPKQQFPERLRKDHRSVNLFLLLGILSISARLSPALTKRYGTGVRAAEFFMDRAAAMAMRELYQEPTLERCQGFYLLSIAQQGNGIRNQSHINMGIAMRLATLMQLHREETYQIYNPTPDLIIRAESARRTLWMLHSQDSLHSGPYSPVSLAASDITALLPCDEADFAAGRQPRSRAALADTPPSIANPSLVCDPNRSLFASLMQIHHIWGIVGRRAASYGCSSCPWDPGSEFSRITVKLQEWESSLPKEHTWSPVILQRHKAERQDLAYLGVTMVTRLCHIVARRPYLGDIINIDQKEPEQRLFFTTASTQLFSNVHKLFEQINAQFTARSPDESVGAQMAAFCVYSCALFSAYLCKYPNIEAGPHMLFRTRSMLLECKEVWPLASRWLESLDKFFRDPRAIAPISEGSMADGKDDVPHILHRGTLASPAHESRDMSSSFSSSTYSHPTPFPQPQSLPSQQIHPHTDAFSHPQHAFHLQNGGQLLHDQYPQQQQQNNALGLAQTHAQTAPPPADGLGILVEAFGQPQGAPAVPRPYHMTTATGMTAAPALTVPFIPGTLGPCTDGFEDELQHYIGGATEWMQQAGGWMDGY</sequence>
<keyword evidence="3" id="KW-0805">Transcription regulation</keyword>
<evidence type="ECO:0000259" key="7">
    <source>
        <dbReference type="PROSITE" id="PS50048"/>
    </source>
</evidence>
<evidence type="ECO:0000256" key="4">
    <source>
        <dbReference type="ARBA" id="ARBA00023163"/>
    </source>
</evidence>
<name>A0A086T026_HAPC1</name>
<dbReference type="PANTHER" id="PTHR47338">
    <property type="entry name" value="ZN(II)2CYS6 TRANSCRIPTION FACTOR (EUROFUNG)-RELATED"/>
    <property type="match status" value="1"/>
</dbReference>
<dbReference type="HOGENOM" id="CLU_011335_1_0_1"/>
<accession>A0A086T026</accession>
<keyword evidence="9" id="KW-1185">Reference proteome</keyword>
<dbReference type="CDD" id="cd00067">
    <property type="entry name" value="GAL4"/>
    <property type="match status" value="1"/>
</dbReference>
<proteinExistence type="predicted"/>
<evidence type="ECO:0000256" key="1">
    <source>
        <dbReference type="ARBA" id="ARBA00004123"/>
    </source>
</evidence>
<gene>
    <name evidence="8" type="ORF">ACRE_065760</name>
</gene>
<evidence type="ECO:0000256" key="3">
    <source>
        <dbReference type="ARBA" id="ARBA00023015"/>
    </source>
</evidence>
<feature type="region of interest" description="Disordered" evidence="6">
    <location>
        <begin position="25"/>
        <end position="47"/>
    </location>
</feature>
<dbReference type="SUPFAM" id="SSF57701">
    <property type="entry name" value="Zn2/Cys6 DNA-binding domain"/>
    <property type="match status" value="1"/>
</dbReference>
<protein>
    <submittedName>
        <fullName evidence="8">Putative transcriptional regulatory protein-like protein</fullName>
    </submittedName>
</protein>
<feature type="compositionally biased region" description="Polar residues" evidence="6">
    <location>
        <begin position="25"/>
        <end position="38"/>
    </location>
</feature>
<keyword evidence="5" id="KW-0539">Nucleus</keyword>
<evidence type="ECO:0000256" key="6">
    <source>
        <dbReference type="SAM" id="MobiDB-lite"/>
    </source>
</evidence>
<comment type="subcellular location">
    <subcellularLocation>
        <location evidence="1">Nucleus</location>
    </subcellularLocation>
</comment>
<keyword evidence="4" id="KW-0804">Transcription</keyword>
<feature type="region of interest" description="Disordered" evidence="6">
    <location>
        <begin position="658"/>
        <end position="680"/>
    </location>
</feature>
<dbReference type="GO" id="GO:0006351">
    <property type="term" value="P:DNA-templated transcription"/>
    <property type="evidence" value="ECO:0007669"/>
    <property type="project" value="InterPro"/>
</dbReference>
<evidence type="ECO:0000313" key="8">
    <source>
        <dbReference type="EMBL" id="KFH42708.1"/>
    </source>
</evidence>
<dbReference type="InterPro" id="IPR001138">
    <property type="entry name" value="Zn2Cys6_DnaBD"/>
</dbReference>
<feature type="region of interest" description="Disordered" evidence="6">
    <location>
        <begin position="590"/>
        <end position="632"/>
    </location>
</feature>
<dbReference type="Pfam" id="PF04082">
    <property type="entry name" value="Fungal_trans"/>
    <property type="match status" value="1"/>
</dbReference>
<dbReference type="STRING" id="857340.A0A086T026"/>
<dbReference type="GO" id="GO:0003677">
    <property type="term" value="F:DNA binding"/>
    <property type="evidence" value="ECO:0007669"/>
    <property type="project" value="InterPro"/>
</dbReference>
<organism evidence="8 9">
    <name type="scientific">Hapsidospora chrysogenum (strain ATCC 11550 / CBS 779.69 / DSM 880 / IAM 14645 / JCM 23072 / IMI 49137)</name>
    <name type="common">Acremonium chrysogenum</name>
    <dbReference type="NCBI Taxonomy" id="857340"/>
    <lineage>
        <taxon>Eukaryota</taxon>
        <taxon>Fungi</taxon>
        <taxon>Dikarya</taxon>
        <taxon>Ascomycota</taxon>
        <taxon>Pezizomycotina</taxon>
        <taxon>Sordariomycetes</taxon>
        <taxon>Hypocreomycetidae</taxon>
        <taxon>Hypocreales</taxon>
        <taxon>Bionectriaceae</taxon>
        <taxon>Hapsidospora</taxon>
    </lineage>
</organism>
<keyword evidence="2" id="KW-0479">Metal-binding</keyword>
<dbReference type="PANTHER" id="PTHR47338:SF5">
    <property type="entry name" value="ZN(II)2CYS6 TRANSCRIPTION FACTOR (EUROFUNG)"/>
    <property type="match status" value="1"/>
</dbReference>
<feature type="compositionally biased region" description="Low complexity" evidence="6">
    <location>
        <begin position="658"/>
        <end position="673"/>
    </location>
</feature>
<dbReference type="Gene3D" id="4.10.240.10">
    <property type="entry name" value="Zn(2)-C6 fungal-type DNA-binding domain"/>
    <property type="match status" value="1"/>
</dbReference>
<dbReference type="PROSITE" id="PS50048">
    <property type="entry name" value="ZN2_CY6_FUNGAL_2"/>
    <property type="match status" value="1"/>
</dbReference>
<dbReference type="InterPro" id="IPR036864">
    <property type="entry name" value="Zn2-C6_fun-type_DNA-bd_sf"/>
</dbReference>
<comment type="caution">
    <text evidence="8">The sequence shown here is derived from an EMBL/GenBank/DDBJ whole genome shotgun (WGS) entry which is preliminary data.</text>
</comment>
<dbReference type="EMBL" id="JPKY01000087">
    <property type="protein sequence ID" value="KFH42708.1"/>
    <property type="molecule type" value="Genomic_DNA"/>
</dbReference>
<dbReference type="CDD" id="cd12148">
    <property type="entry name" value="fungal_TF_MHR"/>
    <property type="match status" value="1"/>
</dbReference>
<feature type="domain" description="Zn(2)-C6 fungal-type" evidence="7">
    <location>
        <begin position="53"/>
        <end position="88"/>
    </location>
</feature>
<feature type="compositionally biased region" description="Low complexity" evidence="6">
    <location>
        <begin position="601"/>
        <end position="613"/>
    </location>
</feature>
<feature type="region of interest" description="Disordered" evidence="6">
    <location>
        <begin position="92"/>
        <end position="136"/>
    </location>
</feature>
<evidence type="ECO:0000256" key="5">
    <source>
        <dbReference type="ARBA" id="ARBA00023242"/>
    </source>
</evidence>
<dbReference type="GO" id="GO:0008270">
    <property type="term" value="F:zinc ion binding"/>
    <property type="evidence" value="ECO:0007669"/>
    <property type="project" value="InterPro"/>
</dbReference>
<evidence type="ECO:0000256" key="2">
    <source>
        <dbReference type="ARBA" id="ARBA00022723"/>
    </source>
</evidence>
<dbReference type="SMART" id="SM00906">
    <property type="entry name" value="Fungal_trans"/>
    <property type="match status" value="1"/>
</dbReference>